<dbReference type="RefSeq" id="WP_269425639.1">
    <property type="nucleotide sequence ID" value="NZ_JAPWGM010000001.1"/>
</dbReference>
<evidence type="ECO:0000256" key="1">
    <source>
        <dbReference type="SAM" id="SignalP"/>
    </source>
</evidence>
<feature type="signal peptide" evidence="1">
    <location>
        <begin position="1"/>
        <end position="18"/>
    </location>
</feature>
<dbReference type="Gene3D" id="2.40.160.10">
    <property type="entry name" value="Porin"/>
    <property type="match status" value="1"/>
</dbReference>
<evidence type="ECO:0000313" key="2">
    <source>
        <dbReference type="EMBL" id="MCZ4242525.1"/>
    </source>
</evidence>
<gene>
    <name evidence="2" type="ORF">O0955_00790</name>
</gene>
<feature type="chain" id="PRO_5045879173" evidence="1">
    <location>
        <begin position="19"/>
        <end position="411"/>
    </location>
</feature>
<organism evidence="2 3">
    <name type="scientific">Pedobacter punctiformis</name>
    <dbReference type="NCBI Taxonomy" id="3004097"/>
    <lineage>
        <taxon>Bacteria</taxon>
        <taxon>Pseudomonadati</taxon>
        <taxon>Bacteroidota</taxon>
        <taxon>Sphingobacteriia</taxon>
        <taxon>Sphingobacteriales</taxon>
        <taxon>Sphingobacteriaceae</taxon>
        <taxon>Pedobacter</taxon>
    </lineage>
</organism>
<keyword evidence="3" id="KW-1185">Reference proteome</keyword>
<reference evidence="2" key="1">
    <citation type="submission" date="2022-12" db="EMBL/GenBank/DDBJ databases">
        <title>Genome sequence of HCMS5-2.</title>
        <authorList>
            <person name="Woo H."/>
        </authorList>
    </citation>
    <scope>NUCLEOTIDE SEQUENCE</scope>
    <source>
        <strain evidence="2">HCMS5-2</strain>
    </source>
</reference>
<keyword evidence="1" id="KW-0732">Signal</keyword>
<evidence type="ECO:0000313" key="3">
    <source>
        <dbReference type="Proteomes" id="UP001144347"/>
    </source>
</evidence>
<sequence>MKRLLLLVVLCYPVLLYAQNNNSPSTYDPHDIAITGYLQTQFQKAQSPGITSFSGGDFSANSDSRFIVRRGRLKIDRVDKYTSIVFQLDATQNGVQLMDAFIQLREPKFKEFKLTAGLFNRPFGYSIVYSSGYRDFPERPRVFQTLMPRERDLGALIGYQPQNKWKFLNLEFAVVNGSGLTVRDYDSKKDFIGNIAFKFDSLANKKLNIGFGGSAYRGYVRSNTKTYYSATNTGYTGNTNDNILGSYLNRNYYGANLQIQYDNSFGKTSFKSEYVAGQQPGVASSADLKGPYASQSFATQPATNLYERHFNGYYFWLTQELWKTKLTALLAYDVYDPNTNVSGTVIGQPNNFTTAGDIKYATFGYGLTYQLNGRLKFTLYNEHVENEKTIVEGFDRDLRDDVFTARLQYRW</sequence>
<protein>
    <submittedName>
        <fullName evidence="2">Porin</fullName>
    </submittedName>
</protein>
<dbReference type="InterPro" id="IPR023614">
    <property type="entry name" value="Porin_dom_sf"/>
</dbReference>
<name>A0ABT4L3M5_9SPHI</name>
<dbReference type="EMBL" id="JAPWGM010000001">
    <property type="protein sequence ID" value="MCZ4242525.1"/>
    <property type="molecule type" value="Genomic_DNA"/>
</dbReference>
<dbReference type="Proteomes" id="UP001144347">
    <property type="component" value="Unassembled WGS sequence"/>
</dbReference>
<comment type="caution">
    <text evidence="2">The sequence shown here is derived from an EMBL/GenBank/DDBJ whole genome shotgun (WGS) entry which is preliminary data.</text>
</comment>
<proteinExistence type="predicted"/>
<accession>A0ABT4L3M5</accession>